<proteinExistence type="predicted"/>
<sequence>MELQAIQNKTFEIRGERVMLDFDFAIVSG</sequence>
<dbReference type="STRING" id="1346286.SAMN05444362_106127"/>
<organism evidence="1 2">
    <name type="scientific">Dysgonomonas macrotermitis</name>
    <dbReference type="NCBI Taxonomy" id="1346286"/>
    <lineage>
        <taxon>Bacteria</taxon>
        <taxon>Pseudomonadati</taxon>
        <taxon>Bacteroidota</taxon>
        <taxon>Bacteroidia</taxon>
        <taxon>Bacteroidales</taxon>
        <taxon>Dysgonomonadaceae</taxon>
        <taxon>Dysgonomonas</taxon>
    </lineage>
</organism>
<protein>
    <submittedName>
        <fullName evidence="1">Uncharacterized protein</fullName>
    </submittedName>
</protein>
<dbReference type="AlphaFoldDB" id="A0A1M5BNP1"/>
<gene>
    <name evidence="1" type="ORF">SAMN05444362_106127</name>
</gene>
<dbReference type="Proteomes" id="UP000184480">
    <property type="component" value="Unassembled WGS sequence"/>
</dbReference>
<evidence type="ECO:0000313" key="1">
    <source>
        <dbReference type="EMBL" id="SHF43822.1"/>
    </source>
</evidence>
<dbReference type="EMBL" id="FQUC01000006">
    <property type="protein sequence ID" value="SHF43822.1"/>
    <property type="molecule type" value="Genomic_DNA"/>
</dbReference>
<keyword evidence="2" id="KW-1185">Reference proteome</keyword>
<evidence type="ECO:0000313" key="2">
    <source>
        <dbReference type="Proteomes" id="UP000184480"/>
    </source>
</evidence>
<accession>A0A1M5BNP1</accession>
<reference evidence="2" key="1">
    <citation type="submission" date="2016-11" db="EMBL/GenBank/DDBJ databases">
        <authorList>
            <person name="Varghese N."/>
            <person name="Submissions S."/>
        </authorList>
    </citation>
    <scope>NUCLEOTIDE SEQUENCE [LARGE SCALE GENOMIC DNA]</scope>
    <source>
        <strain evidence="2">DSM 27370</strain>
    </source>
</reference>
<name>A0A1M5BNP1_9BACT</name>